<sequence length="360" mass="37994">MTDRTLPTLGFTDIPAKHPLTYPGRPITRPTLLTAGELWNLTPTTPGGRLGTWAVDTSPGEGPEDGPEEDPMGRPKERPEERPEESPTHPLDTLLTTLGHPPTATRHPLIAVGSNASPAQLHHKLSRPGHPATVPMVPVDVHGIAVGCSAHIARYGYVASAPYTAPGARTPLVISWLDTEQLAAVDATEYPNYRRVLLSGTEYPMVMPSGERLGGAYLYVGERGVLMSPDGTERPLPGGGDQSALLSRLLAGSPRLRELLGPDPGTWVARAGADPAVRKAGTRIFQEEGWAMPQPDLLRCPEDKPDSPDTPSTPDDPDAPDPTGTPGTPRDPASPARTKSPAAPTASAGPKSYGALTSPE</sequence>
<evidence type="ECO:0000313" key="2">
    <source>
        <dbReference type="EMBL" id="GAA1704764.1"/>
    </source>
</evidence>
<reference evidence="3" key="1">
    <citation type="journal article" date="2019" name="Int. J. Syst. Evol. Microbiol.">
        <title>The Global Catalogue of Microorganisms (GCM) 10K type strain sequencing project: providing services to taxonomists for standard genome sequencing and annotation.</title>
        <authorList>
            <consortium name="The Broad Institute Genomics Platform"/>
            <consortium name="The Broad Institute Genome Sequencing Center for Infectious Disease"/>
            <person name="Wu L."/>
            <person name="Ma J."/>
        </authorList>
    </citation>
    <scope>NUCLEOTIDE SEQUENCE [LARGE SCALE GENOMIC DNA]</scope>
    <source>
        <strain evidence="3">JCM 13244</strain>
    </source>
</reference>
<protein>
    <submittedName>
        <fullName evidence="2">Uncharacterized protein</fullName>
    </submittedName>
</protein>
<dbReference type="EMBL" id="BAAALR010000060">
    <property type="protein sequence ID" value="GAA1704764.1"/>
    <property type="molecule type" value="Genomic_DNA"/>
</dbReference>
<feature type="region of interest" description="Disordered" evidence="1">
    <location>
        <begin position="286"/>
        <end position="360"/>
    </location>
</feature>
<comment type="caution">
    <text evidence="2">The sequence shown here is derived from an EMBL/GenBank/DDBJ whole genome shotgun (WGS) entry which is preliminary data.</text>
</comment>
<organism evidence="2 3">
    <name type="scientific">Streptomyces yatensis</name>
    <dbReference type="NCBI Taxonomy" id="155177"/>
    <lineage>
        <taxon>Bacteria</taxon>
        <taxon>Bacillati</taxon>
        <taxon>Actinomycetota</taxon>
        <taxon>Actinomycetes</taxon>
        <taxon>Kitasatosporales</taxon>
        <taxon>Streptomycetaceae</taxon>
        <taxon>Streptomyces</taxon>
        <taxon>Streptomyces violaceusniger group</taxon>
    </lineage>
</organism>
<feature type="region of interest" description="Disordered" evidence="1">
    <location>
        <begin position="40"/>
        <end position="106"/>
    </location>
</feature>
<accession>A0ABP4UJD9</accession>
<proteinExistence type="predicted"/>
<evidence type="ECO:0000256" key="1">
    <source>
        <dbReference type="SAM" id="MobiDB-lite"/>
    </source>
</evidence>
<keyword evidence="3" id="KW-1185">Reference proteome</keyword>
<dbReference type="RefSeq" id="WP_344319195.1">
    <property type="nucleotide sequence ID" value="NZ_BAAALR010000060.1"/>
</dbReference>
<name>A0ABP4UJD9_9ACTN</name>
<feature type="compositionally biased region" description="Basic and acidic residues" evidence="1">
    <location>
        <begin position="71"/>
        <end position="87"/>
    </location>
</feature>
<evidence type="ECO:0000313" key="3">
    <source>
        <dbReference type="Proteomes" id="UP001499947"/>
    </source>
</evidence>
<feature type="compositionally biased region" description="Low complexity" evidence="1">
    <location>
        <begin position="88"/>
        <end position="105"/>
    </location>
</feature>
<dbReference type="Proteomes" id="UP001499947">
    <property type="component" value="Unassembled WGS sequence"/>
</dbReference>
<gene>
    <name evidence="2" type="ORF">GCM10009680_51990</name>
</gene>
<feature type="compositionally biased region" description="Low complexity" evidence="1">
    <location>
        <begin position="321"/>
        <end position="333"/>
    </location>
</feature>